<dbReference type="KEGG" id="das:Daes_1333"/>
<organism evidence="1 2">
    <name type="scientific">Pseudodesulfovibrio aespoeensis (strain ATCC 700646 / DSM 10631 / Aspo-2)</name>
    <name type="common">Desulfovibrio aespoeensis</name>
    <dbReference type="NCBI Taxonomy" id="643562"/>
    <lineage>
        <taxon>Bacteria</taxon>
        <taxon>Pseudomonadati</taxon>
        <taxon>Thermodesulfobacteriota</taxon>
        <taxon>Desulfovibrionia</taxon>
        <taxon>Desulfovibrionales</taxon>
        <taxon>Desulfovibrionaceae</taxon>
    </lineage>
</organism>
<keyword evidence="2" id="KW-1185">Reference proteome</keyword>
<dbReference type="EMBL" id="CP002431">
    <property type="protein sequence ID" value="ADU62347.1"/>
    <property type="molecule type" value="Genomic_DNA"/>
</dbReference>
<gene>
    <name evidence="1" type="ordered locus">Daes_1333</name>
</gene>
<evidence type="ECO:0000313" key="2">
    <source>
        <dbReference type="Proteomes" id="UP000002191"/>
    </source>
</evidence>
<sequence>MREVVLPHGRKRHGGAMDHAADCFVETSEVCRCLNDLDRYLAAMVSRIDIRGSSSNSGFLFETSIVSTNYAVTFVCQARRQHRLMVFMTEPYAARFLLGRVLPDGSSRIISNGALIFFDYLWHEGLFQDFCRDLSESLSLYESRWQDGRSLS</sequence>
<evidence type="ECO:0000313" key="1">
    <source>
        <dbReference type="EMBL" id="ADU62347.1"/>
    </source>
</evidence>
<dbReference type="STRING" id="643562.Daes_1333"/>
<protein>
    <submittedName>
        <fullName evidence="1">Uncharacterized protein</fullName>
    </submittedName>
</protein>
<dbReference type="AlphaFoldDB" id="E6VVA3"/>
<reference evidence="2" key="1">
    <citation type="submission" date="2010-12" db="EMBL/GenBank/DDBJ databases">
        <title>Complete sequence of Desulfovibrio aespoeensis Aspo-2.</title>
        <authorList>
            <consortium name="US DOE Joint Genome Institute"/>
            <person name="Lucas S."/>
            <person name="Copeland A."/>
            <person name="Lapidus A."/>
            <person name="Cheng J.-F."/>
            <person name="Goodwin L."/>
            <person name="Pitluck S."/>
            <person name="Chertkov O."/>
            <person name="Misra M."/>
            <person name="Detter J.C."/>
            <person name="Han C."/>
            <person name="Tapia R."/>
            <person name="Land M."/>
            <person name="Hauser L."/>
            <person name="Kyrpides N."/>
            <person name="Ivanova N."/>
            <person name="Ovchinnikova G."/>
            <person name="Pedersen K."/>
            <person name="Jagevall S."/>
            <person name="Hazen T."/>
            <person name="Woyke T."/>
        </authorList>
    </citation>
    <scope>NUCLEOTIDE SEQUENCE [LARGE SCALE GENOMIC DNA]</scope>
    <source>
        <strain evidence="2">ATCC 700646 / DSM 10631 / Aspo-2</strain>
    </source>
</reference>
<dbReference type="Proteomes" id="UP000002191">
    <property type="component" value="Chromosome"/>
</dbReference>
<dbReference type="HOGENOM" id="CLU_1719366_0_0_7"/>
<accession>E6VVA3</accession>
<name>E6VVA3_PSEA9</name>
<proteinExistence type="predicted"/>
<reference evidence="1 2" key="2">
    <citation type="journal article" date="2014" name="Genome Announc.">
        <title>Complete Genome Sequence of the Subsurface, Mesophilic Sulfate-Reducing Bacterium Desulfovibrio aespoeensis Aspo-2.</title>
        <authorList>
            <person name="Pedersen K."/>
            <person name="Bengtsson A."/>
            <person name="Edlund J."/>
            <person name="Rabe L."/>
            <person name="Hazen T."/>
            <person name="Chakraborty R."/>
            <person name="Goodwin L."/>
            <person name="Shapiro N."/>
        </authorList>
    </citation>
    <scope>NUCLEOTIDE SEQUENCE [LARGE SCALE GENOMIC DNA]</scope>
    <source>
        <strain evidence="2">ATCC 700646 / DSM 10631 / Aspo-2</strain>
    </source>
</reference>